<sequence length="620" mass="69787">MEPELEPAAVEVPAGRVLRCGAARRRHGDRGGNAVKGTGVRDRAGRPRLHGADSTARELLAARSRSQKLPQRSHGPKDFLPDGSAAQAERLRVCREELWQLLAEERVERLGSLVTAEWRPEEGFVELKSPAGKFWQTMGFSEQGRQRLHPEEALYLLECGSIQLFHQDLPLSIQEAYQLLLTEDTVTFLQYQVFSHLKRLGYVVRRFQPSSVLSPYERQLNLDGSAQHLADWHGKRKRSASSRSINKKPKALENPLQGVDGTPESLATSSPLPCNQNSRCPEEKSQESSPVKGPAAPFQLLGEGVGCRQESGKVENGVQGTYKPRWNFEQISFPNVASDSRHTLLLAPAPELLPANVTGRETDAKSWCQKLNQRKEKLSRRERERQAEAQYFREDVNSDPEVQCCSSWQEYKQLLQRRHLQKTQSRSPHLWDQPVTPLLSPGQADSPGTPSLCHSPAGHWQLRNHKTLKGAQMTHDCLRLKKDRRGESWLVEWNPQEQSVLLGTTKAPMWEATVLQHISVLQTTHLADGGAWLLEKSGDLEISFDVYQADAVASFRKNNPGKPHARMCISGFDEPAPDLCTLKRLSYQSGDVPLIFALVDHGDISFYSFRDFTLPRDLEH</sequence>
<feature type="region of interest" description="Disordered" evidence="3">
    <location>
        <begin position="63"/>
        <end position="82"/>
    </location>
</feature>
<dbReference type="InterPro" id="IPR024336">
    <property type="entry name" value="tRNA_splic_suSen54_N"/>
</dbReference>
<dbReference type="Proteomes" id="UP000551758">
    <property type="component" value="Unassembled WGS sequence"/>
</dbReference>
<feature type="region of interest" description="Disordered" evidence="3">
    <location>
        <begin position="22"/>
        <end position="55"/>
    </location>
</feature>
<comment type="caution">
    <text evidence="5">The sequence shown here is derived from an EMBL/GenBank/DDBJ whole genome shotgun (WGS) entry which is preliminary data.</text>
</comment>
<dbReference type="GO" id="GO:0000379">
    <property type="term" value="P:tRNA-type intron splice site recognition and cleavage"/>
    <property type="evidence" value="ECO:0007669"/>
    <property type="project" value="TreeGrafter"/>
</dbReference>
<organism evidence="5 6">
    <name type="scientific">Diceros bicornis minor</name>
    <name type="common">South-central black rhinoceros</name>
    <dbReference type="NCBI Taxonomy" id="77932"/>
    <lineage>
        <taxon>Eukaryota</taxon>
        <taxon>Metazoa</taxon>
        <taxon>Chordata</taxon>
        <taxon>Craniata</taxon>
        <taxon>Vertebrata</taxon>
        <taxon>Euteleostomi</taxon>
        <taxon>Mammalia</taxon>
        <taxon>Eutheria</taxon>
        <taxon>Laurasiatheria</taxon>
        <taxon>Perissodactyla</taxon>
        <taxon>Rhinocerotidae</taxon>
        <taxon>Diceros</taxon>
    </lineage>
</organism>
<evidence type="ECO:0000256" key="3">
    <source>
        <dbReference type="SAM" id="MobiDB-lite"/>
    </source>
</evidence>
<dbReference type="AlphaFoldDB" id="A0A7J7EYZ2"/>
<feature type="compositionally biased region" description="Basic residues" evidence="3">
    <location>
        <begin position="234"/>
        <end position="249"/>
    </location>
</feature>
<feature type="region of interest" description="Disordered" evidence="3">
    <location>
        <begin position="423"/>
        <end position="455"/>
    </location>
</feature>
<evidence type="ECO:0000313" key="5">
    <source>
        <dbReference type="EMBL" id="KAF5921022.1"/>
    </source>
</evidence>
<reference evidence="5 6" key="1">
    <citation type="journal article" date="2020" name="Mol. Biol. Evol.">
        <title>Interspecific Gene Flow and the Evolution of Specialization in Black and White Rhinoceros.</title>
        <authorList>
            <person name="Moodley Y."/>
            <person name="Westbury M.V."/>
            <person name="Russo I.M."/>
            <person name="Gopalakrishnan S."/>
            <person name="Rakotoarivelo A."/>
            <person name="Olsen R.A."/>
            <person name="Prost S."/>
            <person name="Tunstall T."/>
            <person name="Ryder O.A."/>
            <person name="Dalen L."/>
            <person name="Bruford M.W."/>
        </authorList>
    </citation>
    <scope>NUCLEOTIDE SEQUENCE [LARGE SCALE GENOMIC DNA]</scope>
    <source>
        <strain evidence="5">SBR-YM</strain>
        <tissue evidence="5">Skin</tissue>
    </source>
</reference>
<evidence type="ECO:0000256" key="2">
    <source>
        <dbReference type="ARBA" id="ARBA00022694"/>
    </source>
</evidence>
<feature type="compositionally biased region" description="Polar residues" evidence="3">
    <location>
        <begin position="265"/>
        <end position="279"/>
    </location>
</feature>
<dbReference type="EMBL" id="JACDTQ010001764">
    <property type="protein sequence ID" value="KAF5921022.1"/>
    <property type="molecule type" value="Genomic_DNA"/>
</dbReference>
<evidence type="ECO:0000313" key="6">
    <source>
        <dbReference type="Proteomes" id="UP000551758"/>
    </source>
</evidence>
<feature type="domain" description="tRNA-splicing endonuclease subunit Sen54 N-terminal" evidence="4">
    <location>
        <begin position="99"/>
        <end position="165"/>
    </location>
</feature>
<evidence type="ECO:0000259" key="4">
    <source>
        <dbReference type="Pfam" id="PF12928"/>
    </source>
</evidence>
<proteinExistence type="inferred from homology"/>
<evidence type="ECO:0000256" key="1">
    <source>
        <dbReference type="ARBA" id="ARBA00005736"/>
    </source>
</evidence>
<comment type="similarity">
    <text evidence="1">Belongs to the SEN54 family.</text>
</comment>
<feature type="region of interest" description="Disordered" evidence="3">
    <location>
        <begin position="231"/>
        <end position="299"/>
    </location>
</feature>
<dbReference type="InterPro" id="IPR024337">
    <property type="entry name" value="tRNA_splic_suSen54"/>
</dbReference>
<dbReference type="Gene3D" id="3.40.1350.150">
    <property type="match status" value="1"/>
</dbReference>
<dbReference type="PANTHER" id="PTHR21027">
    <property type="entry name" value="TRNA-SPLICING ENDONUCLEASE SUBUNIT SEN54"/>
    <property type="match status" value="1"/>
</dbReference>
<keyword evidence="6" id="KW-1185">Reference proteome</keyword>
<keyword evidence="2" id="KW-0819">tRNA processing</keyword>
<gene>
    <name evidence="5" type="ORF">HPG69_010826</name>
</gene>
<dbReference type="GO" id="GO:0000214">
    <property type="term" value="C:tRNA-intron endonuclease complex"/>
    <property type="evidence" value="ECO:0007669"/>
    <property type="project" value="TreeGrafter"/>
</dbReference>
<dbReference type="Pfam" id="PF12928">
    <property type="entry name" value="tRNA_int_end_N2"/>
    <property type="match status" value="1"/>
</dbReference>
<protein>
    <recommendedName>
        <fullName evidence="4">tRNA-splicing endonuclease subunit Sen54 N-terminal domain-containing protein</fullName>
    </recommendedName>
</protein>
<dbReference type="PANTHER" id="PTHR21027:SF1">
    <property type="entry name" value="TRNA-SPLICING ENDONUCLEASE SUBUNIT SEN54"/>
    <property type="match status" value="1"/>
</dbReference>
<accession>A0A7J7EYZ2</accession>
<dbReference type="FunFam" id="3.40.1350.150:FF:000001">
    <property type="entry name" value="tRNA splicing endonuclease subunit 54"/>
    <property type="match status" value="1"/>
</dbReference>
<name>A0A7J7EYZ2_DICBM</name>